<name>A0A0A1FIB6_9BURK</name>
<dbReference type="EMBL" id="CP009962">
    <property type="protein sequence ID" value="AIY43379.1"/>
    <property type="molecule type" value="Genomic_DNA"/>
</dbReference>
<dbReference type="KEGG" id="care:LT85_4221"/>
<sequence>MAQQPALPELPLLAAMLQRVLWQPHPMPLQSEGNQVWPLPPPPVLRWDAALR</sequence>
<evidence type="ECO:0000313" key="1">
    <source>
        <dbReference type="EMBL" id="AIY43379.1"/>
    </source>
</evidence>
<proteinExistence type="predicted"/>
<reference evidence="2" key="1">
    <citation type="journal article" date="2014" name="Soil Biol. Biochem.">
        <title>Structure and function of bacterial communities in ageing soils: Insights from the Mendocino ecological staircase.</title>
        <authorList>
            <person name="Uroz S."/>
            <person name="Tech J.J."/>
            <person name="Sawaya N.A."/>
            <person name="Frey-Klett P."/>
            <person name="Leveau J.H.J."/>
        </authorList>
    </citation>
    <scope>NUCLEOTIDE SEQUENCE [LARGE SCALE GENOMIC DNA]</scope>
    <source>
        <strain evidence="2">Cal35</strain>
    </source>
</reference>
<dbReference type="HOGENOM" id="CLU_3078687_0_0_4"/>
<dbReference type="Proteomes" id="UP000030302">
    <property type="component" value="Chromosome"/>
</dbReference>
<protein>
    <submittedName>
        <fullName evidence="1">Uncharacterized protein</fullName>
    </submittedName>
</protein>
<gene>
    <name evidence="1" type="ORF">LT85_4221</name>
</gene>
<evidence type="ECO:0000313" key="2">
    <source>
        <dbReference type="Proteomes" id="UP000030302"/>
    </source>
</evidence>
<dbReference type="AlphaFoldDB" id="A0A0A1FIB6"/>
<keyword evidence="2" id="KW-1185">Reference proteome</keyword>
<accession>A0A0A1FIB6</accession>
<organism evidence="1 2">
    <name type="scientific">Collimonas arenae</name>
    <dbReference type="NCBI Taxonomy" id="279058"/>
    <lineage>
        <taxon>Bacteria</taxon>
        <taxon>Pseudomonadati</taxon>
        <taxon>Pseudomonadota</taxon>
        <taxon>Betaproteobacteria</taxon>
        <taxon>Burkholderiales</taxon>
        <taxon>Oxalobacteraceae</taxon>
        <taxon>Collimonas</taxon>
    </lineage>
</organism>